<reference evidence="4" key="1">
    <citation type="journal article" date="2019" name="Int. J. Syst. Evol. Microbiol.">
        <title>The Global Catalogue of Microorganisms (GCM) 10K type strain sequencing project: providing services to taxonomists for standard genome sequencing and annotation.</title>
        <authorList>
            <consortium name="The Broad Institute Genomics Platform"/>
            <consortium name="The Broad Institute Genome Sequencing Center for Infectious Disease"/>
            <person name="Wu L."/>
            <person name="Ma J."/>
        </authorList>
    </citation>
    <scope>NUCLEOTIDE SEQUENCE [LARGE SCALE GENOMIC DNA]</scope>
    <source>
        <strain evidence="4">KCTC 52416</strain>
    </source>
</reference>
<keyword evidence="4" id="KW-1185">Reference proteome</keyword>
<dbReference type="EMBL" id="JBHRTA010000055">
    <property type="protein sequence ID" value="MFC3199530.1"/>
    <property type="molecule type" value="Genomic_DNA"/>
</dbReference>
<keyword evidence="1" id="KW-0238">DNA-binding</keyword>
<dbReference type="CDD" id="cd00093">
    <property type="entry name" value="HTH_XRE"/>
    <property type="match status" value="1"/>
</dbReference>
<dbReference type="InterPro" id="IPR001387">
    <property type="entry name" value="Cro/C1-type_HTH"/>
</dbReference>
<dbReference type="RefSeq" id="WP_379025249.1">
    <property type="nucleotide sequence ID" value="NZ_JBHRTA010000055.1"/>
</dbReference>
<sequence>MTFGQRLITLRKAKKLSQGDLGREVGTSGDIIGRYERDEVTPSVEVASRLADALGVSLDYLSGKTDTELDNAALSRIRDITVMPEEDRKQVFLVIDALIRDFKARKAYAQ</sequence>
<dbReference type="Gene3D" id="1.10.260.40">
    <property type="entry name" value="lambda repressor-like DNA-binding domains"/>
    <property type="match status" value="1"/>
</dbReference>
<dbReference type="PANTHER" id="PTHR46558:SF11">
    <property type="entry name" value="HTH-TYPE TRANSCRIPTIONAL REGULATOR XRE"/>
    <property type="match status" value="1"/>
</dbReference>
<feature type="domain" description="HTH cro/C1-type" evidence="2">
    <location>
        <begin position="7"/>
        <end position="61"/>
    </location>
</feature>
<name>A0ABV7JN47_9SPHI</name>
<evidence type="ECO:0000313" key="4">
    <source>
        <dbReference type="Proteomes" id="UP001595526"/>
    </source>
</evidence>
<evidence type="ECO:0000313" key="3">
    <source>
        <dbReference type="EMBL" id="MFC3199530.1"/>
    </source>
</evidence>
<organism evidence="3 4">
    <name type="scientific">Parapedobacter deserti</name>
    <dbReference type="NCBI Taxonomy" id="1912957"/>
    <lineage>
        <taxon>Bacteria</taxon>
        <taxon>Pseudomonadati</taxon>
        <taxon>Bacteroidota</taxon>
        <taxon>Sphingobacteriia</taxon>
        <taxon>Sphingobacteriales</taxon>
        <taxon>Sphingobacteriaceae</taxon>
        <taxon>Parapedobacter</taxon>
    </lineage>
</organism>
<dbReference type="PROSITE" id="PS50943">
    <property type="entry name" value="HTH_CROC1"/>
    <property type="match status" value="1"/>
</dbReference>
<comment type="caution">
    <text evidence="3">The sequence shown here is derived from an EMBL/GenBank/DDBJ whole genome shotgun (WGS) entry which is preliminary data.</text>
</comment>
<dbReference type="Pfam" id="PF01381">
    <property type="entry name" value="HTH_3"/>
    <property type="match status" value="1"/>
</dbReference>
<evidence type="ECO:0000256" key="1">
    <source>
        <dbReference type="ARBA" id="ARBA00023125"/>
    </source>
</evidence>
<gene>
    <name evidence="3" type="ORF">ACFOET_18080</name>
</gene>
<dbReference type="InterPro" id="IPR049639">
    <property type="entry name" value="RstR"/>
</dbReference>
<proteinExistence type="predicted"/>
<dbReference type="InterPro" id="IPR010982">
    <property type="entry name" value="Lambda_DNA-bd_dom_sf"/>
</dbReference>
<dbReference type="Proteomes" id="UP001595526">
    <property type="component" value="Unassembled WGS sequence"/>
</dbReference>
<evidence type="ECO:0000259" key="2">
    <source>
        <dbReference type="PROSITE" id="PS50943"/>
    </source>
</evidence>
<dbReference type="PANTHER" id="PTHR46558">
    <property type="entry name" value="TRACRIPTIONAL REGULATORY PROTEIN-RELATED-RELATED"/>
    <property type="match status" value="1"/>
</dbReference>
<dbReference type="SMART" id="SM00530">
    <property type="entry name" value="HTH_XRE"/>
    <property type="match status" value="1"/>
</dbReference>
<dbReference type="NCBIfam" id="NF041951">
    <property type="entry name" value="phage_RstR"/>
    <property type="match status" value="1"/>
</dbReference>
<dbReference type="SUPFAM" id="SSF47413">
    <property type="entry name" value="lambda repressor-like DNA-binding domains"/>
    <property type="match status" value="1"/>
</dbReference>
<protein>
    <submittedName>
        <fullName evidence="3">Helix-turn-helix domain-containing protein</fullName>
    </submittedName>
</protein>
<accession>A0ABV7JN47</accession>